<sequence>MHLKYNNTPPDSNFSPVPSHPSLSKNTFVSSDPLDFSSSPSSLANHQNRSPSLPQESIAITATGIDRHHRHQRRRSLQPAFQEQIQNRHPRRSPSPPLEPIAIRLLFVAFFPRRSPELITITTTRIDRHHRHRNRSPSLPPSSSFTATDVSGSDPKLPPPPIAITTTGTNRKSLSLVCTSCPSTKALRTLAMSFLASYFSLF</sequence>
<accession>A0ACB7X773</accession>
<comment type="caution">
    <text evidence="1">The sequence shown here is derived from an EMBL/GenBank/DDBJ whole genome shotgun (WGS) entry which is preliminary data.</text>
</comment>
<name>A0ACB7X773_9ERIC</name>
<reference evidence="1 2" key="1">
    <citation type="journal article" date="2021" name="Hortic Res">
        <title>High-quality reference genome and annotation aids understanding of berry development for evergreen blueberry (Vaccinium darrowii).</title>
        <authorList>
            <person name="Yu J."/>
            <person name="Hulse-Kemp A.M."/>
            <person name="Babiker E."/>
            <person name="Staton M."/>
        </authorList>
    </citation>
    <scope>NUCLEOTIDE SEQUENCE [LARGE SCALE GENOMIC DNA]</scope>
    <source>
        <strain evidence="2">cv. NJ 8807/NJ 8810</strain>
        <tissue evidence="1">Young leaf</tissue>
    </source>
</reference>
<protein>
    <submittedName>
        <fullName evidence="1">Uncharacterized protein</fullName>
    </submittedName>
</protein>
<proteinExistence type="predicted"/>
<gene>
    <name evidence="1" type="ORF">Vadar_002955</name>
</gene>
<evidence type="ECO:0000313" key="2">
    <source>
        <dbReference type="Proteomes" id="UP000828048"/>
    </source>
</evidence>
<keyword evidence="2" id="KW-1185">Reference proteome</keyword>
<dbReference type="EMBL" id="CM037156">
    <property type="protein sequence ID" value="KAH7836569.1"/>
    <property type="molecule type" value="Genomic_DNA"/>
</dbReference>
<evidence type="ECO:0000313" key="1">
    <source>
        <dbReference type="EMBL" id="KAH7836569.1"/>
    </source>
</evidence>
<dbReference type="Proteomes" id="UP000828048">
    <property type="component" value="Chromosome 6"/>
</dbReference>
<organism evidence="1 2">
    <name type="scientific">Vaccinium darrowii</name>
    <dbReference type="NCBI Taxonomy" id="229202"/>
    <lineage>
        <taxon>Eukaryota</taxon>
        <taxon>Viridiplantae</taxon>
        <taxon>Streptophyta</taxon>
        <taxon>Embryophyta</taxon>
        <taxon>Tracheophyta</taxon>
        <taxon>Spermatophyta</taxon>
        <taxon>Magnoliopsida</taxon>
        <taxon>eudicotyledons</taxon>
        <taxon>Gunneridae</taxon>
        <taxon>Pentapetalae</taxon>
        <taxon>asterids</taxon>
        <taxon>Ericales</taxon>
        <taxon>Ericaceae</taxon>
        <taxon>Vaccinioideae</taxon>
        <taxon>Vaccinieae</taxon>
        <taxon>Vaccinium</taxon>
    </lineage>
</organism>